<sequence length="51" mass="5680">ENGNYYKVETRSAKSVSASTPSPLRCYTGYTALRFRESSLIESNGINFLSN</sequence>
<gene>
    <name evidence="1" type="ORF">AYBTSS11_LOCUS20917</name>
</gene>
<feature type="non-terminal residue" evidence="1">
    <location>
        <position position="1"/>
    </location>
</feature>
<dbReference type="AlphaFoldDB" id="A0AA86SUF3"/>
<dbReference type="Gramene" id="rna-AYBTSS11_LOCUS20917">
    <property type="protein sequence ID" value="CAJ1965586.1"/>
    <property type="gene ID" value="gene-AYBTSS11_LOCUS20917"/>
</dbReference>
<proteinExistence type="predicted"/>
<reference evidence="1" key="1">
    <citation type="submission" date="2023-10" db="EMBL/GenBank/DDBJ databases">
        <authorList>
            <person name="Domelevo Entfellner J.-B."/>
        </authorList>
    </citation>
    <scope>NUCLEOTIDE SEQUENCE</scope>
</reference>
<keyword evidence="2" id="KW-1185">Reference proteome</keyword>
<evidence type="ECO:0000313" key="1">
    <source>
        <dbReference type="EMBL" id="CAJ1965586.1"/>
    </source>
</evidence>
<dbReference type="Proteomes" id="UP001189624">
    <property type="component" value="Chromosome 6"/>
</dbReference>
<evidence type="ECO:0000313" key="2">
    <source>
        <dbReference type="Proteomes" id="UP001189624"/>
    </source>
</evidence>
<accession>A0AA86SUF3</accession>
<protein>
    <submittedName>
        <fullName evidence="1">Uncharacterized protein</fullName>
    </submittedName>
</protein>
<organism evidence="1 2">
    <name type="scientific">Sphenostylis stenocarpa</name>
    <dbReference type="NCBI Taxonomy" id="92480"/>
    <lineage>
        <taxon>Eukaryota</taxon>
        <taxon>Viridiplantae</taxon>
        <taxon>Streptophyta</taxon>
        <taxon>Embryophyta</taxon>
        <taxon>Tracheophyta</taxon>
        <taxon>Spermatophyta</taxon>
        <taxon>Magnoliopsida</taxon>
        <taxon>eudicotyledons</taxon>
        <taxon>Gunneridae</taxon>
        <taxon>Pentapetalae</taxon>
        <taxon>rosids</taxon>
        <taxon>fabids</taxon>
        <taxon>Fabales</taxon>
        <taxon>Fabaceae</taxon>
        <taxon>Papilionoideae</taxon>
        <taxon>50 kb inversion clade</taxon>
        <taxon>NPAAA clade</taxon>
        <taxon>indigoferoid/millettioid clade</taxon>
        <taxon>Phaseoleae</taxon>
        <taxon>Sphenostylis</taxon>
    </lineage>
</organism>
<name>A0AA86SUF3_9FABA</name>
<dbReference type="EMBL" id="OY731403">
    <property type="protein sequence ID" value="CAJ1965586.1"/>
    <property type="molecule type" value="Genomic_DNA"/>
</dbReference>